<protein>
    <submittedName>
        <fullName evidence="1">Uncharacterized protein</fullName>
    </submittedName>
</protein>
<keyword evidence="2" id="KW-1185">Reference proteome</keyword>
<reference evidence="1" key="1">
    <citation type="submission" date="2019-04" db="EMBL/GenBank/DDBJ databases">
        <title>Sequencing of skin fungus with MAO and IRED activity.</title>
        <authorList>
            <person name="Marsaioli A.J."/>
            <person name="Bonatto J.M.C."/>
            <person name="Reis Junior O."/>
        </authorList>
    </citation>
    <scope>NUCLEOTIDE SEQUENCE</scope>
    <source>
        <strain evidence="1">30M1</strain>
    </source>
</reference>
<organism evidence="1 2">
    <name type="scientific">Curvularia kusanoi</name>
    <name type="common">Cochliobolus kusanoi</name>
    <dbReference type="NCBI Taxonomy" id="90978"/>
    <lineage>
        <taxon>Eukaryota</taxon>
        <taxon>Fungi</taxon>
        <taxon>Dikarya</taxon>
        <taxon>Ascomycota</taxon>
        <taxon>Pezizomycotina</taxon>
        <taxon>Dothideomycetes</taxon>
        <taxon>Pleosporomycetidae</taxon>
        <taxon>Pleosporales</taxon>
        <taxon>Pleosporineae</taxon>
        <taxon>Pleosporaceae</taxon>
        <taxon>Curvularia</taxon>
    </lineage>
</organism>
<dbReference type="EMBL" id="SWKU01000007">
    <property type="protein sequence ID" value="KAF3005157.1"/>
    <property type="molecule type" value="Genomic_DNA"/>
</dbReference>
<accession>A0A9P4W8E4</accession>
<gene>
    <name evidence="1" type="ORF">E8E13_010527</name>
</gene>
<dbReference type="OrthoDB" id="3672650at2759"/>
<proteinExistence type="predicted"/>
<name>A0A9P4W8E4_CURKU</name>
<evidence type="ECO:0000313" key="2">
    <source>
        <dbReference type="Proteomes" id="UP000801428"/>
    </source>
</evidence>
<sequence>MSSTTTLNKTLSVRSASVYKARQSMLFRELELLLDLAPSTFKSSLLSLPASIRAHIISYLLPVTPATSPLPDLHTCLWGAEMIGGEAWRHDVVGYGARVPSALKLAPSLLLINRALCTEIQTAYWAASHLTLHAELRNTKFQNDLFDYSPHILRLPLLPHVRRVRLYVEWNYTLTKAASQKERIRDYVRMARDFVKAMEEVVGKMGSLEGMEISVLFFWKYRSGKVYHLSMADLFDVEDVLKKYAEPRWLGILRVAQERRDGGVGKGKVVEGTEGLGISGVKEVEGEVELESGAGVGYKLSSERKGLEQSGGMEIFVDKDLERCMGRKRKEVDFYGNFAVNEILPQPAFEVGKMI</sequence>
<dbReference type="AlphaFoldDB" id="A0A9P4W8E4"/>
<dbReference type="Proteomes" id="UP000801428">
    <property type="component" value="Unassembled WGS sequence"/>
</dbReference>
<evidence type="ECO:0000313" key="1">
    <source>
        <dbReference type="EMBL" id="KAF3005157.1"/>
    </source>
</evidence>
<comment type="caution">
    <text evidence="1">The sequence shown here is derived from an EMBL/GenBank/DDBJ whole genome shotgun (WGS) entry which is preliminary data.</text>
</comment>